<keyword evidence="5" id="KW-1185">Reference proteome</keyword>
<dbReference type="InterPro" id="IPR046531">
    <property type="entry name" value="DUF6596"/>
</dbReference>
<dbReference type="Pfam" id="PF20239">
    <property type="entry name" value="DUF6596"/>
    <property type="match status" value="1"/>
</dbReference>
<dbReference type="EMBL" id="BAABGY010000015">
    <property type="protein sequence ID" value="GAA4341229.1"/>
    <property type="molecule type" value="Genomic_DNA"/>
</dbReference>
<sequence>MSSEGHIQLVDHLFRHEAGKMVAVLAARFGLAHLQLAEDAVQDAFVQAGATWRFGQLPADPAAWLMRTAANRAIDLLRREGRWQRIQAGLSDSDTEAPPAHYHGQELADAQLQMIFACCHPALKPEDGIALTLKTVSGFSAAEIARALMSSEAALQKRLARARSFLREEGIRLEIPAGPALRTRLDRVYTVLYLLFNEGYHSTKADEPIRRDLCGEAMRCCKLLVEHPAVRQPAAFALLALMCFHAARFDARLTSDNELILLAGQDRTLWDQELIAVGRQYLNEASRGTELSRYHLEAAIAAEHCAAPRFNDTCWPRLLVLYDHLAAMCPTPAVRLARAVVLAETGDIAGAIGYVLATEGIETLLRTQYLFPAILGDLYKRLSETVKARALLEQACALTPSPAERHLLQAKLETLRN</sequence>
<dbReference type="InterPro" id="IPR007627">
    <property type="entry name" value="RNA_pol_sigma70_r2"/>
</dbReference>
<dbReference type="Pfam" id="PF04542">
    <property type="entry name" value="Sigma70_r2"/>
    <property type="match status" value="1"/>
</dbReference>
<dbReference type="InterPro" id="IPR013325">
    <property type="entry name" value="RNA_pol_sigma_r2"/>
</dbReference>
<dbReference type="SUPFAM" id="SSF88946">
    <property type="entry name" value="Sigma2 domain of RNA polymerase sigma factors"/>
    <property type="match status" value="1"/>
</dbReference>
<name>A0ABP8HM08_9BACT</name>
<dbReference type="PANTHER" id="PTHR47756:SF2">
    <property type="entry name" value="BLL6612 PROTEIN"/>
    <property type="match status" value="1"/>
</dbReference>
<evidence type="ECO:0000313" key="5">
    <source>
        <dbReference type="Proteomes" id="UP001501725"/>
    </source>
</evidence>
<organism evidence="4 5">
    <name type="scientific">Flaviaesturariibacter amylovorans</name>
    <dbReference type="NCBI Taxonomy" id="1084520"/>
    <lineage>
        <taxon>Bacteria</taxon>
        <taxon>Pseudomonadati</taxon>
        <taxon>Bacteroidota</taxon>
        <taxon>Chitinophagia</taxon>
        <taxon>Chitinophagales</taxon>
        <taxon>Chitinophagaceae</taxon>
        <taxon>Flaviaestuariibacter</taxon>
    </lineage>
</organism>
<comment type="caution">
    <text evidence="4">The sequence shown here is derived from an EMBL/GenBank/DDBJ whole genome shotgun (WGS) entry which is preliminary data.</text>
</comment>
<dbReference type="InterPro" id="IPR013324">
    <property type="entry name" value="RNA_pol_sigma_r3/r4-like"/>
</dbReference>
<dbReference type="Gene3D" id="1.10.1740.10">
    <property type="match status" value="1"/>
</dbReference>
<dbReference type="InterPro" id="IPR036388">
    <property type="entry name" value="WH-like_DNA-bd_sf"/>
</dbReference>
<feature type="domain" description="RNA polymerase sigma factor 70 region 4 type 2" evidence="2">
    <location>
        <begin position="115"/>
        <end position="166"/>
    </location>
</feature>
<dbReference type="PANTHER" id="PTHR47756">
    <property type="entry name" value="BLL6612 PROTEIN-RELATED"/>
    <property type="match status" value="1"/>
</dbReference>
<accession>A0ABP8HM08</accession>
<dbReference type="SUPFAM" id="SSF88659">
    <property type="entry name" value="Sigma3 and sigma4 domains of RNA polymerase sigma factors"/>
    <property type="match status" value="1"/>
</dbReference>
<evidence type="ECO:0000259" key="2">
    <source>
        <dbReference type="Pfam" id="PF08281"/>
    </source>
</evidence>
<dbReference type="Pfam" id="PF08281">
    <property type="entry name" value="Sigma70_r4_2"/>
    <property type="match status" value="1"/>
</dbReference>
<dbReference type="RefSeq" id="WP_345257617.1">
    <property type="nucleotide sequence ID" value="NZ_BAABGY010000015.1"/>
</dbReference>
<dbReference type="InterPro" id="IPR013249">
    <property type="entry name" value="RNA_pol_sigma70_r4_t2"/>
</dbReference>
<reference evidence="5" key="1">
    <citation type="journal article" date="2019" name="Int. J. Syst. Evol. Microbiol.">
        <title>The Global Catalogue of Microorganisms (GCM) 10K type strain sequencing project: providing services to taxonomists for standard genome sequencing and annotation.</title>
        <authorList>
            <consortium name="The Broad Institute Genomics Platform"/>
            <consortium name="The Broad Institute Genome Sequencing Center for Infectious Disease"/>
            <person name="Wu L."/>
            <person name="Ma J."/>
        </authorList>
    </citation>
    <scope>NUCLEOTIDE SEQUENCE [LARGE SCALE GENOMIC DNA]</scope>
    <source>
        <strain evidence="5">JCM 17919</strain>
    </source>
</reference>
<proteinExistence type="predicted"/>
<evidence type="ECO:0000313" key="4">
    <source>
        <dbReference type="EMBL" id="GAA4341229.1"/>
    </source>
</evidence>
<dbReference type="Proteomes" id="UP001501725">
    <property type="component" value="Unassembled WGS sequence"/>
</dbReference>
<evidence type="ECO:0000259" key="3">
    <source>
        <dbReference type="Pfam" id="PF20239"/>
    </source>
</evidence>
<feature type="domain" description="RNA polymerase sigma-70 region 2" evidence="1">
    <location>
        <begin position="21"/>
        <end position="82"/>
    </location>
</feature>
<protein>
    <submittedName>
        <fullName evidence="4">RNA polymerase sigma factor</fullName>
    </submittedName>
</protein>
<gene>
    <name evidence="4" type="ORF">GCM10023184_39450</name>
</gene>
<evidence type="ECO:0000259" key="1">
    <source>
        <dbReference type="Pfam" id="PF04542"/>
    </source>
</evidence>
<feature type="domain" description="DUF6596" evidence="3">
    <location>
        <begin position="184"/>
        <end position="285"/>
    </location>
</feature>
<dbReference type="Gene3D" id="1.10.10.10">
    <property type="entry name" value="Winged helix-like DNA-binding domain superfamily/Winged helix DNA-binding domain"/>
    <property type="match status" value="1"/>
</dbReference>